<reference evidence="7" key="1">
    <citation type="journal article" date="2019" name="Int. J. Syst. Evol. Microbiol.">
        <title>The Global Catalogue of Microorganisms (GCM) 10K type strain sequencing project: providing services to taxonomists for standard genome sequencing and annotation.</title>
        <authorList>
            <consortium name="The Broad Institute Genomics Platform"/>
            <consortium name="The Broad Institute Genome Sequencing Center for Infectious Disease"/>
            <person name="Wu L."/>
            <person name="Ma J."/>
        </authorList>
    </citation>
    <scope>NUCLEOTIDE SEQUENCE [LARGE SCALE GENOMIC DNA]</scope>
    <source>
        <strain evidence="7">JCM 31047</strain>
    </source>
</reference>
<dbReference type="Gene3D" id="1.20.1250.20">
    <property type="entry name" value="MFS general substrate transporter like domains"/>
    <property type="match status" value="1"/>
</dbReference>
<evidence type="ECO:0000256" key="2">
    <source>
        <dbReference type="ARBA" id="ARBA00022989"/>
    </source>
</evidence>
<feature type="transmembrane region" description="Helical" evidence="4">
    <location>
        <begin position="348"/>
        <end position="371"/>
    </location>
</feature>
<keyword evidence="1 4" id="KW-0812">Transmembrane</keyword>
<dbReference type="SUPFAM" id="SSF103473">
    <property type="entry name" value="MFS general substrate transporter"/>
    <property type="match status" value="1"/>
</dbReference>
<dbReference type="GO" id="GO:0005886">
    <property type="term" value="C:plasma membrane"/>
    <property type="evidence" value="ECO:0007669"/>
    <property type="project" value="TreeGrafter"/>
</dbReference>
<feature type="transmembrane region" description="Helical" evidence="4">
    <location>
        <begin position="263"/>
        <end position="281"/>
    </location>
</feature>
<dbReference type="InterPro" id="IPR036259">
    <property type="entry name" value="MFS_trans_sf"/>
</dbReference>
<protein>
    <submittedName>
        <fullName evidence="6">MFS transporter</fullName>
    </submittedName>
</protein>
<dbReference type="PROSITE" id="PS50850">
    <property type="entry name" value="MFS"/>
    <property type="match status" value="1"/>
</dbReference>
<feature type="transmembrane region" description="Helical" evidence="4">
    <location>
        <begin position="122"/>
        <end position="143"/>
    </location>
</feature>
<evidence type="ECO:0000313" key="7">
    <source>
        <dbReference type="Proteomes" id="UP000600547"/>
    </source>
</evidence>
<name>A0A8H9GWN3_9DEIO</name>
<comment type="caution">
    <text evidence="6">The sequence shown here is derived from an EMBL/GenBank/DDBJ whole genome shotgun (WGS) entry which is preliminary data.</text>
</comment>
<feature type="transmembrane region" description="Helical" evidence="4">
    <location>
        <begin position="377"/>
        <end position="397"/>
    </location>
</feature>
<dbReference type="PANTHER" id="PTHR23537:SF1">
    <property type="entry name" value="SUGAR TRANSPORTER"/>
    <property type="match status" value="1"/>
</dbReference>
<feature type="transmembrane region" description="Helical" evidence="4">
    <location>
        <begin position="288"/>
        <end position="307"/>
    </location>
</feature>
<feature type="transmembrane region" description="Helical" evidence="4">
    <location>
        <begin position="313"/>
        <end position="336"/>
    </location>
</feature>
<sequence length="406" mass="41740">MWCRTPRESDAVRPVTRAEPSLRGALLDMLRLSLGGAVALGFARFAYALLLPTMREDLGWSFTLSGAMNAANALGYLLGALIAAPLIRRAGLGRVFAGAMFLTALTLLACAATGLSAPLLTLRFLSGVGGALVFVSGGGLAALATRAHPERSPLLLGVFYGGAGIGMLLSAALLPPLLTHGWRGAWLALGLAALACIPLSAPALRRLPTQAASGPARTPAVSLRPLAWTLAAYTCFGVGYIAYMTFIVAFLKGAGAQAWITPFWALLGLSVVLHPFVWAPVTARLRGARAMTAQLLTLAAGAALPLLGTSPPVLLLSGALFGGSFLAVVAFTTLITRRTLPEHAWARGIAAFTVLFAAGQVAGPLLTGLLADRAGGLRLGLGVSAVVLLLGAVLAWGQGRGSERNP</sequence>
<evidence type="ECO:0000259" key="5">
    <source>
        <dbReference type="PROSITE" id="PS50850"/>
    </source>
</evidence>
<evidence type="ECO:0000313" key="6">
    <source>
        <dbReference type="EMBL" id="GGM49776.1"/>
    </source>
</evidence>
<dbReference type="PANTHER" id="PTHR23537">
    <property type="match status" value="1"/>
</dbReference>
<proteinExistence type="predicted"/>
<evidence type="ECO:0000256" key="4">
    <source>
        <dbReference type="SAM" id="Phobius"/>
    </source>
</evidence>
<feature type="transmembrane region" description="Helical" evidence="4">
    <location>
        <begin position="225"/>
        <end position="251"/>
    </location>
</feature>
<dbReference type="InterPro" id="IPR020846">
    <property type="entry name" value="MFS_dom"/>
</dbReference>
<feature type="transmembrane region" description="Helical" evidence="4">
    <location>
        <begin position="184"/>
        <end position="204"/>
    </location>
</feature>
<gene>
    <name evidence="6" type="ORF">GCM10008956_27440</name>
</gene>
<evidence type="ECO:0000256" key="1">
    <source>
        <dbReference type="ARBA" id="ARBA00022692"/>
    </source>
</evidence>
<feature type="transmembrane region" description="Helical" evidence="4">
    <location>
        <begin position="62"/>
        <end position="83"/>
    </location>
</feature>
<feature type="transmembrane region" description="Helical" evidence="4">
    <location>
        <begin position="155"/>
        <end position="178"/>
    </location>
</feature>
<evidence type="ECO:0000256" key="3">
    <source>
        <dbReference type="ARBA" id="ARBA00023136"/>
    </source>
</evidence>
<dbReference type="AlphaFoldDB" id="A0A8H9GWN3"/>
<keyword evidence="3 4" id="KW-0472">Membrane</keyword>
<feature type="transmembrane region" description="Helical" evidence="4">
    <location>
        <begin position="32"/>
        <end position="50"/>
    </location>
</feature>
<keyword evidence="2 4" id="KW-1133">Transmembrane helix</keyword>
<dbReference type="Proteomes" id="UP000600547">
    <property type="component" value="Unassembled WGS sequence"/>
</dbReference>
<feature type="transmembrane region" description="Helical" evidence="4">
    <location>
        <begin position="95"/>
        <end position="116"/>
    </location>
</feature>
<organism evidence="6 7">
    <name type="scientific">Deinococcus arenae</name>
    <dbReference type="NCBI Taxonomy" id="1452751"/>
    <lineage>
        <taxon>Bacteria</taxon>
        <taxon>Thermotogati</taxon>
        <taxon>Deinococcota</taxon>
        <taxon>Deinococci</taxon>
        <taxon>Deinococcales</taxon>
        <taxon>Deinococcaceae</taxon>
        <taxon>Deinococcus</taxon>
    </lineage>
</organism>
<keyword evidence="7" id="KW-1185">Reference proteome</keyword>
<accession>A0A8H9GWN3</accession>
<dbReference type="GO" id="GO:0022857">
    <property type="term" value="F:transmembrane transporter activity"/>
    <property type="evidence" value="ECO:0007669"/>
    <property type="project" value="InterPro"/>
</dbReference>
<dbReference type="InterPro" id="IPR010645">
    <property type="entry name" value="MFS_4"/>
</dbReference>
<dbReference type="Pfam" id="PF06779">
    <property type="entry name" value="MFS_4"/>
    <property type="match status" value="1"/>
</dbReference>
<feature type="domain" description="Major facilitator superfamily (MFS) profile" evidence="5">
    <location>
        <begin position="29"/>
        <end position="406"/>
    </location>
</feature>
<dbReference type="EMBL" id="BMQG01000009">
    <property type="protein sequence ID" value="GGM49776.1"/>
    <property type="molecule type" value="Genomic_DNA"/>
</dbReference>